<dbReference type="InterPro" id="IPR008521">
    <property type="entry name" value="Mg_trans_NIPA"/>
</dbReference>
<feature type="transmembrane region" description="Helical" evidence="6">
    <location>
        <begin position="104"/>
        <end position="124"/>
    </location>
</feature>
<sequence length="400" mass="43062">MLEDKYIGLALAMSSALAIGTSFVITKKGLIQAEQRHGFEGDGFVYLKSPLWWAGIATLGIGEICNFAAYAFAPAILVTPLGALSVLIGAVLGSYFLNEELGTLGKLGSAICLIGAVVIVLHAPPDEDIQTIDQILDYALRPGFLLYAAAVIAFALFMIYRIAPVHGKKNALIYLSICSTVGSISVMSVKSFGIALKLTFAGNNQFTHPSTYVFMILTGVCILTQMNYFNKALASFPTNIVNPLYYVTFTTATLCASFILFSGFNTTDPVNTLSLLCGFLVTFTGVYLLNLSRGDPNGGKLVAGRGGYDATPTDMVSGFQTRRSMQSRRSGDPSRRSLNSHHGDREGLIRAYDEEEALGLGLTDLTEDSGDEETRSNGKANGRKEQYDNAIELQTRNKGS</sequence>
<accession>A0A9P7SSA9</accession>
<feature type="transmembrane region" description="Helical" evidence="6">
    <location>
        <begin position="212"/>
        <end position="229"/>
    </location>
</feature>
<evidence type="ECO:0000256" key="1">
    <source>
        <dbReference type="ARBA" id="ARBA00004141"/>
    </source>
</evidence>
<feature type="compositionally biased region" description="Basic and acidic residues" evidence="5">
    <location>
        <begin position="372"/>
        <end position="387"/>
    </location>
</feature>
<gene>
    <name evidence="8" type="ORF">E4U56_004558</name>
    <name evidence="7" type="ORF">E4U57_005124</name>
</gene>
<evidence type="ECO:0000256" key="2">
    <source>
        <dbReference type="ARBA" id="ARBA00022692"/>
    </source>
</evidence>
<evidence type="ECO:0000256" key="6">
    <source>
        <dbReference type="SAM" id="Phobius"/>
    </source>
</evidence>
<reference evidence="8 9" key="1">
    <citation type="journal article" date="2020" name="bioRxiv">
        <title>Whole genome comparisons of ergot fungi reveals the divergence and evolution of species within the genus Claviceps are the result of varying mechanisms driving genome evolution and host range expansion.</title>
        <authorList>
            <person name="Wyka S.A."/>
            <person name="Mondo S.J."/>
            <person name="Liu M."/>
            <person name="Dettman J."/>
            <person name="Nalam V."/>
            <person name="Broders K.D."/>
        </authorList>
    </citation>
    <scope>NUCLEOTIDE SEQUENCE</scope>
    <source>
        <strain evidence="8">CCC 1102</strain>
        <strain evidence="7 9">LM583</strain>
    </source>
</reference>
<feature type="region of interest" description="Disordered" evidence="5">
    <location>
        <begin position="320"/>
        <end position="346"/>
    </location>
</feature>
<dbReference type="GO" id="GO:0015095">
    <property type="term" value="F:magnesium ion transmembrane transporter activity"/>
    <property type="evidence" value="ECO:0007669"/>
    <property type="project" value="InterPro"/>
</dbReference>
<evidence type="ECO:0000313" key="10">
    <source>
        <dbReference type="Proteomes" id="UP000784919"/>
    </source>
</evidence>
<feature type="transmembrane region" description="Helical" evidence="6">
    <location>
        <begin position="6"/>
        <end position="26"/>
    </location>
</feature>
<feature type="transmembrane region" description="Helical" evidence="6">
    <location>
        <begin position="78"/>
        <end position="97"/>
    </location>
</feature>
<comment type="caution">
    <text evidence="8">The sequence shown here is derived from an EMBL/GenBank/DDBJ whole genome shotgun (WGS) entry which is preliminary data.</text>
</comment>
<keyword evidence="3 6" id="KW-1133">Transmembrane helix</keyword>
<protein>
    <recommendedName>
        <fullName evidence="11">DUF803 domain membrane protein</fullName>
    </recommendedName>
</protein>
<dbReference type="PANTHER" id="PTHR12570">
    <property type="match status" value="1"/>
</dbReference>
<feature type="compositionally biased region" description="Basic and acidic residues" evidence="5">
    <location>
        <begin position="329"/>
        <end position="346"/>
    </location>
</feature>
<comment type="subcellular location">
    <subcellularLocation>
        <location evidence="1">Membrane</location>
        <topology evidence="1">Multi-pass membrane protein</topology>
    </subcellularLocation>
</comment>
<dbReference type="EMBL" id="SRPS01000003">
    <property type="protein sequence ID" value="KAG5978216.1"/>
    <property type="molecule type" value="Genomic_DNA"/>
</dbReference>
<evidence type="ECO:0008006" key="11">
    <source>
        <dbReference type="Google" id="ProtNLM"/>
    </source>
</evidence>
<organism evidence="8 10">
    <name type="scientific">Claviceps arundinis</name>
    <dbReference type="NCBI Taxonomy" id="1623583"/>
    <lineage>
        <taxon>Eukaryota</taxon>
        <taxon>Fungi</taxon>
        <taxon>Dikarya</taxon>
        <taxon>Ascomycota</taxon>
        <taxon>Pezizomycotina</taxon>
        <taxon>Sordariomycetes</taxon>
        <taxon>Hypocreomycetidae</taxon>
        <taxon>Hypocreales</taxon>
        <taxon>Clavicipitaceae</taxon>
        <taxon>Claviceps</taxon>
    </lineage>
</organism>
<dbReference type="InterPro" id="IPR037185">
    <property type="entry name" value="EmrE-like"/>
</dbReference>
<evidence type="ECO:0000313" key="8">
    <source>
        <dbReference type="EMBL" id="KAG5978216.1"/>
    </source>
</evidence>
<dbReference type="Proteomes" id="UP000742024">
    <property type="component" value="Unassembled WGS sequence"/>
</dbReference>
<dbReference type="GO" id="GO:0016020">
    <property type="term" value="C:membrane"/>
    <property type="evidence" value="ECO:0007669"/>
    <property type="project" value="UniProtKB-SubCell"/>
</dbReference>
<evidence type="ECO:0000256" key="5">
    <source>
        <dbReference type="SAM" id="MobiDB-lite"/>
    </source>
</evidence>
<dbReference type="OrthoDB" id="6428174at2759"/>
<proteinExistence type="predicted"/>
<feature type="region of interest" description="Disordered" evidence="5">
    <location>
        <begin position="361"/>
        <end position="400"/>
    </location>
</feature>
<dbReference type="Pfam" id="PF05653">
    <property type="entry name" value="Mg_trans_NIPA"/>
    <property type="match status" value="1"/>
</dbReference>
<evidence type="ECO:0000313" key="9">
    <source>
        <dbReference type="Proteomes" id="UP000742024"/>
    </source>
</evidence>
<feature type="transmembrane region" description="Helical" evidence="6">
    <location>
        <begin position="172"/>
        <end position="192"/>
    </location>
</feature>
<dbReference type="PANTHER" id="PTHR12570:SF85">
    <property type="entry name" value="DUF803 DOMAIN MEMBRANE PROTEIN (AFU_ORTHOLOGUE AFUA_1G15880)"/>
    <property type="match status" value="1"/>
</dbReference>
<dbReference type="Proteomes" id="UP000784919">
    <property type="component" value="Unassembled WGS sequence"/>
</dbReference>
<name>A0A9P7SSA9_9HYPO</name>
<evidence type="ECO:0000313" key="7">
    <source>
        <dbReference type="EMBL" id="KAG5968595.1"/>
    </source>
</evidence>
<evidence type="ECO:0000256" key="3">
    <source>
        <dbReference type="ARBA" id="ARBA00022989"/>
    </source>
</evidence>
<dbReference type="SUPFAM" id="SSF103481">
    <property type="entry name" value="Multidrug resistance efflux transporter EmrE"/>
    <property type="match status" value="1"/>
</dbReference>
<keyword evidence="2 6" id="KW-0812">Transmembrane</keyword>
<keyword evidence="9" id="KW-1185">Reference proteome</keyword>
<evidence type="ECO:0000256" key="4">
    <source>
        <dbReference type="ARBA" id="ARBA00023136"/>
    </source>
</evidence>
<keyword evidence="4 6" id="KW-0472">Membrane</keyword>
<feature type="transmembrane region" description="Helical" evidence="6">
    <location>
        <begin position="273"/>
        <end position="291"/>
    </location>
</feature>
<dbReference type="EMBL" id="SRPR01000004">
    <property type="protein sequence ID" value="KAG5968595.1"/>
    <property type="molecule type" value="Genomic_DNA"/>
</dbReference>
<dbReference type="AlphaFoldDB" id="A0A9P7SSA9"/>
<feature type="transmembrane region" description="Helical" evidence="6">
    <location>
        <begin position="144"/>
        <end position="160"/>
    </location>
</feature>
<feature type="transmembrane region" description="Helical" evidence="6">
    <location>
        <begin position="241"/>
        <end position="261"/>
    </location>
</feature>